<sequence>MPMPLPLLMSSRVQIDGDPHFVVQLAKVHQNLCFTVDGRANDVLRLLEDPERSMQNGHLMGAPSKDGVEDRLRNYFDQLTISAVTGNSGDIMITLTLDAVVVEGEGRDTLPINQQGSVTRQGVTVTVDNHQSCWIELAAGVQFLVLFHHYKHPSYLQLAHLGFYITDGRGLSDSTQGLLGQFQRADINITVVKDHVDEGFHRVKKEQILARGILRWGSEQMPVTLQDKTLKDSVQKHHRSSCWVVPKTEIERLLGHSYESYVVNRM</sequence>
<organism evidence="2 3">
    <name type="scientific">Neolamprologus brichardi</name>
    <name type="common">Fairy cichlid</name>
    <name type="synonym">Lamprologus brichardi</name>
    <dbReference type="NCBI Taxonomy" id="32507"/>
    <lineage>
        <taxon>Eukaryota</taxon>
        <taxon>Metazoa</taxon>
        <taxon>Chordata</taxon>
        <taxon>Craniata</taxon>
        <taxon>Vertebrata</taxon>
        <taxon>Euteleostomi</taxon>
        <taxon>Actinopterygii</taxon>
        <taxon>Neopterygii</taxon>
        <taxon>Teleostei</taxon>
        <taxon>Neoteleostei</taxon>
        <taxon>Acanthomorphata</taxon>
        <taxon>Ovalentaria</taxon>
        <taxon>Cichlomorphae</taxon>
        <taxon>Cichliformes</taxon>
        <taxon>Cichlidae</taxon>
        <taxon>African cichlids</taxon>
        <taxon>Pseudocrenilabrinae</taxon>
        <taxon>Lamprologini</taxon>
        <taxon>Neolamprologus</taxon>
    </lineage>
</organism>
<dbReference type="Bgee" id="ENSNBRG00000001043">
    <property type="expression patterns" value="Expressed in skeletal muscle tissue and 1 other cell type or tissue"/>
</dbReference>
<dbReference type="GO" id="GO:0004867">
    <property type="term" value="F:serine-type endopeptidase inhibitor activity"/>
    <property type="evidence" value="ECO:0007669"/>
    <property type="project" value="InterPro"/>
</dbReference>
<reference evidence="2" key="1">
    <citation type="submission" date="2025-08" db="UniProtKB">
        <authorList>
            <consortium name="Ensembl"/>
        </authorList>
    </citation>
    <scope>IDENTIFICATION</scope>
</reference>
<dbReference type="Proteomes" id="UP000261580">
    <property type="component" value="Unassembled WGS sequence"/>
</dbReference>
<evidence type="ECO:0000313" key="2">
    <source>
        <dbReference type="Ensembl" id="ENSNBRP00000001325.1"/>
    </source>
</evidence>
<dbReference type="AlphaFoldDB" id="A0A3Q4G034"/>
<reference evidence="2" key="2">
    <citation type="submission" date="2025-09" db="UniProtKB">
        <authorList>
            <consortium name="Ensembl"/>
        </authorList>
    </citation>
    <scope>IDENTIFICATION</scope>
</reference>
<dbReference type="Ensembl" id="ENSNBRT00000001384.1">
    <property type="protein sequence ID" value="ENSNBRP00000001325.1"/>
    <property type="gene ID" value="ENSNBRG00000001043.1"/>
</dbReference>
<evidence type="ECO:0000313" key="3">
    <source>
        <dbReference type="Proteomes" id="UP000261580"/>
    </source>
</evidence>
<feature type="domain" description="Inter-alpha-trypsin inhibitor heavy chain C-terminal" evidence="1">
    <location>
        <begin position="56"/>
        <end position="245"/>
    </location>
</feature>
<dbReference type="InterPro" id="IPR050934">
    <property type="entry name" value="ITIH"/>
</dbReference>
<dbReference type="GeneTree" id="ENSGT00940000162980"/>
<keyword evidence="3" id="KW-1185">Reference proteome</keyword>
<dbReference type="PANTHER" id="PTHR10338">
    <property type="entry name" value="INTER-ALPHA-TRYPSIN INHIBITOR HEAVY CHAIN FAMILY MEMBER"/>
    <property type="match status" value="1"/>
</dbReference>
<dbReference type="InterPro" id="IPR010600">
    <property type="entry name" value="ITI_HC_C"/>
</dbReference>
<evidence type="ECO:0000259" key="1">
    <source>
        <dbReference type="Pfam" id="PF06668"/>
    </source>
</evidence>
<protein>
    <submittedName>
        <fullName evidence="2">Inter-alpha-trypsin inhibitor heavy chain family member 6</fullName>
    </submittedName>
</protein>
<proteinExistence type="predicted"/>
<dbReference type="PANTHER" id="PTHR10338:SF155">
    <property type="entry name" value="INTER-ALPHA-TRYPSIN INHIBITOR HEAVY CHAIN H6"/>
    <property type="match status" value="1"/>
</dbReference>
<name>A0A3Q4G034_NEOBR</name>
<accession>A0A3Q4G034</accession>
<dbReference type="Pfam" id="PF06668">
    <property type="entry name" value="ITI_HC_C"/>
    <property type="match status" value="1"/>
</dbReference>
<dbReference type="GO" id="GO:0030212">
    <property type="term" value="P:hyaluronan metabolic process"/>
    <property type="evidence" value="ECO:0007669"/>
    <property type="project" value="InterPro"/>
</dbReference>